<name>A0A0L6VI32_9BASI</name>
<proteinExistence type="predicted"/>
<accession>A0A0L6VI32</accession>
<gene>
    <name evidence="1" type="ORF">VP01_1566g11</name>
</gene>
<evidence type="ECO:0000313" key="2">
    <source>
        <dbReference type="Proteomes" id="UP000037035"/>
    </source>
</evidence>
<keyword evidence="2" id="KW-1185">Reference proteome</keyword>
<protein>
    <submittedName>
        <fullName evidence="1">Uncharacterized protein</fullName>
    </submittedName>
</protein>
<dbReference type="Proteomes" id="UP000037035">
    <property type="component" value="Unassembled WGS sequence"/>
</dbReference>
<dbReference type="OrthoDB" id="2516024at2759"/>
<reference evidence="1 2" key="1">
    <citation type="submission" date="2015-08" db="EMBL/GenBank/DDBJ databases">
        <title>Next Generation Sequencing and Analysis of the Genome of Puccinia sorghi L Schw, the Causal Agent of Maize Common Rust.</title>
        <authorList>
            <person name="Rochi L."/>
            <person name="Burguener G."/>
            <person name="Darino M."/>
            <person name="Turjanski A."/>
            <person name="Kreff E."/>
            <person name="Dieguez M.J."/>
            <person name="Sacco F."/>
        </authorList>
    </citation>
    <scope>NUCLEOTIDE SEQUENCE [LARGE SCALE GENOMIC DNA]</scope>
    <source>
        <strain evidence="1 2">RO10H11247</strain>
    </source>
</reference>
<sequence length="151" mass="17050">MACASRLVGSTGIPHFQHTVDPTYWPPTGPEFSHLSWLEPLKLPDICFSGDSGSLTSFLRTVRDFLRPRASLFQSQTQRVVWISGHFGYQTSENHKVLVPSQNWYNSLVIDNTWRQGVVDPYADLDGIEFVHPTLLSVQDFLEGLILVFGD</sequence>
<dbReference type="AlphaFoldDB" id="A0A0L6VI32"/>
<organism evidence="1 2">
    <name type="scientific">Puccinia sorghi</name>
    <dbReference type="NCBI Taxonomy" id="27349"/>
    <lineage>
        <taxon>Eukaryota</taxon>
        <taxon>Fungi</taxon>
        <taxon>Dikarya</taxon>
        <taxon>Basidiomycota</taxon>
        <taxon>Pucciniomycotina</taxon>
        <taxon>Pucciniomycetes</taxon>
        <taxon>Pucciniales</taxon>
        <taxon>Pucciniaceae</taxon>
        <taxon>Puccinia</taxon>
    </lineage>
</organism>
<evidence type="ECO:0000313" key="1">
    <source>
        <dbReference type="EMBL" id="KNZ60354.1"/>
    </source>
</evidence>
<dbReference type="VEuPathDB" id="FungiDB:VP01_1566g11"/>
<comment type="caution">
    <text evidence="1">The sequence shown here is derived from an EMBL/GenBank/DDBJ whole genome shotgun (WGS) entry which is preliminary data.</text>
</comment>
<dbReference type="EMBL" id="LAVV01006296">
    <property type="protein sequence ID" value="KNZ60354.1"/>
    <property type="molecule type" value="Genomic_DNA"/>
</dbReference>